<feature type="repeat" description="TPR" evidence="3">
    <location>
        <begin position="641"/>
        <end position="674"/>
    </location>
</feature>
<feature type="region of interest" description="Disordered" evidence="4">
    <location>
        <begin position="448"/>
        <end position="475"/>
    </location>
</feature>
<organism evidence="5 6">
    <name type="scientific">Lophiostoma macrostomum CBS 122681</name>
    <dbReference type="NCBI Taxonomy" id="1314788"/>
    <lineage>
        <taxon>Eukaryota</taxon>
        <taxon>Fungi</taxon>
        <taxon>Dikarya</taxon>
        <taxon>Ascomycota</taxon>
        <taxon>Pezizomycotina</taxon>
        <taxon>Dothideomycetes</taxon>
        <taxon>Pleosporomycetidae</taxon>
        <taxon>Pleosporales</taxon>
        <taxon>Lophiostomataceae</taxon>
        <taxon>Lophiostoma</taxon>
    </lineage>
</organism>
<evidence type="ECO:0000313" key="6">
    <source>
        <dbReference type="Proteomes" id="UP000799324"/>
    </source>
</evidence>
<dbReference type="SMART" id="SM00028">
    <property type="entry name" value="TPR"/>
    <property type="match status" value="3"/>
</dbReference>
<dbReference type="Gene3D" id="1.25.40.10">
    <property type="entry name" value="Tetratricopeptide repeat domain"/>
    <property type="match status" value="1"/>
</dbReference>
<evidence type="ECO:0000313" key="5">
    <source>
        <dbReference type="EMBL" id="KAF2658228.1"/>
    </source>
</evidence>
<dbReference type="Pfam" id="PF13181">
    <property type="entry name" value="TPR_8"/>
    <property type="match status" value="1"/>
</dbReference>
<evidence type="ECO:0000256" key="2">
    <source>
        <dbReference type="ARBA" id="ARBA00022803"/>
    </source>
</evidence>
<keyword evidence="6" id="KW-1185">Reference proteome</keyword>
<dbReference type="EMBL" id="MU004317">
    <property type="protein sequence ID" value="KAF2658228.1"/>
    <property type="molecule type" value="Genomic_DNA"/>
</dbReference>
<dbReference type="PANTHER" id="PTHR16193:SF0">
    <property type="entry name" value="TETRATRICOPEPTIDE REPEAT PROTEIN 27"/>
    <property type="match status" value="1"/>
</dbReference>
<dbReference type="PROSITE" id="PS50005">
    <property type="entry name" value="TPR"/>
    <property type="match status" value="2"/>
</dbReference>
<evidence type="ECO:0000256" key="1">
    <source>
        <dbReference type="ARBA" id="ARBA00022737"/>
    </source>
</evidence>
<proteinExistence type="predicted"/>
<name>A0A6A6TH17_9PLEO</name>
<keyword evidence="2 3" id="KW-0802">TPR repeat</keyword>
<reference evidence="5" key="1">
    <citation type="journal article" date="2020" name="Stud. Mycol.">
        <title>101 Dothideomycetes genomes: a test case for predicting lifestyles and emergence of pathogens.</title>
        <authorList>
            <person name="Haridas S."/>
            <person name="Albert R."/>
            <person name="Binder M."/>
            <person name="Bloem J."/>
            <person name="Labutti K."/>
            <person name="Salamov A."/>
            <person name="Andreopoulos B."/>
            <person name="Baker S."/>
            <person name="Barry K."/>
            <person name="Bills G."/>
            <person name="Bluhm B."/>
            <person name="Cannon C."/>
            <person name="Castanera R."/>
            <person name="Culley D."/>
            <person name="Daum C."/>
            <person name="Ezra D."/>
            <person name="Gonzalez J."/>
            <person name="Henrissat B."/>
            <person name="Kuo A."/>
            <person name="Liang C."/>
            <person name="Lipzen A."/>
            <person name="Lutzoni F."/>
            <person name="Magnuson J."/>
            <person name="Mondo S."/>
            <person name="Nolan M."/>
            <person name="Ohm R."/>
            <person name="Pangilinan J."/>
            <person name="Park H.-J."/>
            <person name="Ramirez L."/>
            <person name="Alfaro M."/>
            <person name="Sun H."/>
            <person name="Tritt A."/>
            <person name="Yoshinaga Y."/>
            <person name="Zwiers L.-H."/>
            <person name="Turgeon B."/>
            <person name="Goodwin S."/>
            <person name="Spatafora J."/>
            <person name="Crous P."/>
            <person name="Grigoriev I."/>
        </authorList>
    </citation>
    <scope>NUCLEOTIDE SEQUENCE</scope>
    <source>
        <strain evidence="5">CBS 122681</strain>
    </source>
</reference>
<sequence>MGDVLVKFLRRSLPDELAAVLQDSLQNLEDGNFQALLQDPEVLLLLGHEDNDVTRDIHRKDFSTWSDYVFHRLGLILAKRNEDEGTPPRETAAYRQHLFFIVAVASLYAFLQSNATGPTLPFNPAEVLLPKDVSSNTSARTKLREGLISSLSTDGVAAYRLTPNIELLCLAETILICPPIQKNIEASVWARLRVNFLHQRLLSEVAPSLQKSIYENLDTLGGLLLAPGTSSDDVDIWVHFLLERAAIHTHHGLDKKALADLDQAASERKFVFALTGLMGKRTKFQEKATSQLVVLARSAGTSIADSQTEPEKDAKPTNLDLNDDTLLESISFTEKSSSTDVKTEASLPPALASLDPSDQPLLDPLDSVILLSLASSITNTNPADGLTREETEPYATRVLDGGSSNWQVYTQALLVRSRIEGYKSRTMERGLLQLQALVDQVISETSGAESTATSTSNGDTSTGATSFLPKPKETESAPVSERLRYIFPLCTPSRWDLEAELAARWVHAGGLRTALEIYERLELWAEAALCWAATEKEDKAKRIIRRQLFHATSGTDSDADLDEETWQGAERDPPPAEAPRLYCILGDIDKDAAMYEKAWVVSGKRYARAQRSLGRQYFAGREYAKAAEAYQLVLKVNALNQSSWFALGCAYLELHQFKNAVEAFSRCVQLDDQDAEAWSNLAAALLHLRPKRRAKLADTLLDSEGEAEAGKEVDDKGEDEDDEERRLTSHPRQDALKAFLRAATLKHDDSRIWSNVLAVAASTTPPAYTHILTAQRRLCELRGATDGEKCVDVEVLDMLVKHVVQSQSESQTQPQDPSQFDPVSQDPNPTPHGLPRLLTTLLESHIAPLITSSAPLWTILATFYTHTSRPSSALAAHEKAWRALTSQPLWEAGTEQIWNGVVDQTVDLVDAYETLGPRERREGLAVATGGEGEGDGEKVLVAKDWKFKARSAVRSVEGQVGGVEGGWVDCS</sequence>
<gene>
    <name evidence="5" type="ORF">K491DRAFT_290834</name>
</gene>
<feature type="region of interest" description="Disordered" evidence="4">
    <location>
        <begin position="554"/>
        <end position="575"/>
    </location>
</feature>
<feature type="repeat" description="TPR" evidence="3">
    <location>
        <begin position="607"/>
        <end position="640"/>
    </location>
</feature>
<feature type="region of interest" description="Disordered" evidence="4">
    <location>
        <begin position="805"/>
        <end position="834"/>
    </location>
</feature>
<feature type="region of interest" description="Disordered" evidence="4">
    <location>
        <begin position="705"/>
        <end position="731"/>
    </location>
</feature>
<feature type="compositionally biased region" description="Polar residues" evidence="4">
    <location>
        <begin position="805"/>
        <end position="827"/>
    </location>
</feature>
<dbReference type="SUPFAM" id="SSF48452">
    <property type="entry name" value="TPR-like"/>
    <property type="match status" value="1"/>
</dbReference>
<dbReference type="InterPro" id="IPR011990">
    <property type="entry name" value="TPR-like_helical_dom_sf"/>
</dbReference>
<dbReference type="Proteomes" id="UP000799324">
    <property type="component" value="Unassembled WGS sequence"/>
</dbReference>
<accession>A0A6A6TH17</accession>
<dbReference type="InterPro" id="IPR044244">
    <property type="entry name" value="TTC27/Emw1"/>
</dbReference>
<dbReference type="PANTHER" id="PTHR16193">
    <property type="entry name" value="TETRATRICOPEPTIDE REPEAT PROTEIN 27"/>
    <property type="match status" value="1"/>
</dbReference>
<evidence type="ECO:0000256" key="3">
    <source>
        <dbReference type="PROSITE-ProRule" id="PRU00339"/>
    </source>
</evidence>
<keyword evidence="1" id="KW-0677">Repeat</keyword>
<evidence type="ECO:0000256" key="4">
    <source>
        <dbReference type="SAM" id="MobiDB-lite"/>
    </source>
</evidence>
<dbReference type="AlphaFoldDB" id="A0A6A6TH17"/>
<dbReference type="InterPro" id="IPR019734">
    <property type="entry name" value="TPR_rpt"/>
</dbReference>
<protein>
    <submittedName>
        <fullName evidence="5">TPR-like protein</fullName>
    </submittedName>
</protein>
<dbReference type="OrthoDB" id="1936594at2759"/>